<dbReference type="InterPro" id="IPR007361">
    <property type="entry name" value="DUF427"/>
</dbReference>
<organism evidence="2 3">
    <name type="scientific">Belnapia arida</name>
    <dbReference type="NCBI Taxonomy" id="2804533"/>
    <lineage>
        <taxon>Bacteria</taxon>
        <taxon>Pseudomonadati</taxon>
        <taxon>Pseudomonadota</taxon>
        <taxon>Alphaproteobacteria</taxon>
        <taxon>Acetobacterales</taxon>
        <taxon>Roseomonadaceae</taxon>
        <taxon>Belnapia</taxon>
    </lineage>
</organism>
<gene>
    <name evidence="2" type="ORF">JMJ56_29710</name>
</gene>
<evidence type="ECO:0000313" key="2">
    <source>
        <dbReference type="EMBL" id="MBL6082157.1"/>
    </source>
</evidence>
<dbReference type="PANTHER" id="PTHR34310">
    <property type="entry name" value="DUF427 DOMAIN PROTEIN (AFU_ORTHOLOGUE AFUA_3G02220)"/>
    <property type="match status" value="1"/>
</dbReference>
<sequence length="124" mass="13721">MTGRKLRIPDASHPIAIERDGASVVVHKDATVIARTRSALTLSEASYPPAQYIPQGDFDMSLLERSAHTTYCRYKGEANYYSIRFLGEAGLNAVWTYEAPFEAVGENAGHLAFYPDRVLIEVGE</sequence>
<dbReference type="Gene3D" id="2.170.150.40">
    <property type="entry name" value="Domain of unknown function (DUF427)"/>
    <property type="match status" value="1"/>
</dbReference>
<dbReference type="EMBL" id="JAETWB010000050">
    <property type="protein sequence ID" value="MBL6082157.1"/>
    <property type="molecule type" value="Genomic_DNA"/>
</dbReference>
<keyword evidence="3" id="KW-1185">Reference proteome</keyword>
<evidence type="ECO:0000259" key="1">
    <source>
        <dbReference type="Pfam" id="PF04248"/>
    </source>
</evidence>
<evidence type="ECO:0000313" key="3">
    <source>
        <dbReference type="Proteomes" id="UP000660885"/>
    </source>
</evidence>
<feature type="domain" description="DUF427" evidence="1">
    <location>
        <begin position="26"/>
        <end position="116"/>
    </location>
</feature>
<dbReference type="RefSeq" id="WP_202835369.1">
    <property type="nucleotide sequence ID" value="NZ_JAETWB010000050.1"/>
</dbReference>
<proteinExistence type="predicted"/>
<comment type="caution">
    <text evidence="2">The sequence shown here is derived from an EMBL/GenBank/DDBJ whole genome shotgun (WGS) entry which is preliminary data.</text>
</comment>
<name>A0ABS1UBU2_9PROT</name>
<dbReference type="Proteomes" id="UP000660885">
    <property type="component" value="Unassembled WGS sequence"/>
</dbReference>
<accession>A0ABS1UBU2</accession>
<dbReference type="PANTHER" id="PTHR34310:SF9">
    <property type="entry name" value="BLR5716 PROTEIN"/>
    <property type="match status" value="1"/>
</dbReference>
<reference evidence="2 3" key="1">
    <citation type="submission" date="2021-01" db="EMBL/GenBank/DDBJ databases">
        <title>Belnapia mucosa sp. nov. and Belnapia arida sp. nov., isolated from the Tabernas Desert (Almeria, Spain).</title>
        <authorList>
            <person name="Molina-Menor E."/>
            <person name="Vidal-Verdu A."/>
            <person name="Calonge A."/>
            <person name="Satari L."/>
            <person name="Pereto J."/>
            <person name="Porcar M."/>
        </authorList>
    </citation>
    <scope>NUCLEOTIDE SEQUENCE [LARGE SCALE GENOMIC DNA]</scope>
    <source>
        <strain evidence="2 3">T18</strain>
    </source>
</reference>
<protein>
    <submittedName>
        <fullName evidence="2">DUF427 domain-containing protein</fullName>
    </submittedName>
</protein>
<dbReference type="InterPro" id="IPR038694">
    <property type="entry name" value="DUF427_sf"/>
</dbReference>
<dbReference type="Pfam" id="PF04248">
    <property type="entry name" value="NTP_transf_9"/>
    <property type="match status" value="1"/>
</dbReference>